<sequence>MRRTRMAWGRSAAVGVVAGVAGVAAMTLAEKLEQRITGRPDSYVPARTLERLLGLAHARGGRAWRRNLAMHVGQGSLLGALRGVMAGAGLRGPWSSLLFYAVRLTNDQTFENATGVGAPPWTWPRDELVVDLAHKAVYAFATGLVADTLANRWGPGPGQLHARLGLGRRPDVGPLPRE</sequence>
<dbReference type="AlphaFoldDB" id="H8G643"/>
<proteinExistence type="predicted"/>
<name>H8G643_9PSEU</name>
<reference evidence="1 2" key="1">
    <citation type="journal article" date="2012" name="Stand. Genomic Sci.">
        <title>Genome sequence of the soil bacterium Saccharomonospora azurea type strain (NA-128(T)).</title>
        <authorList>
            <person name="Klenk H.P."/>
            <person name="Held B."/>
            <person name="Lucas S."/>
            <person name="Lapidus A."/>
            <person name="Copeland A."/>
            <person name="Hammon N."/>
            <person name="Pitluck S."/>
            <person name="Goodwin L.A."/>
            <person name="Han C."/>
            <person name="Tapia R."/>
            <person name="Brambilla E.M."/>
            <person name="Potter G."/>
            <person name="Land M."/>
            <person name="Ivanova N."/>
            <person name="Rohde M."/>
            <person name="Goker M."/>
            <person name="Detter J.C."/>
            <person name="Kyrpides N.C."/>
            <person name="Woyke T."/>
        </authorList>
    </citation>
    <scope>NUCLEOTIDE SEQUENCE [LARGE SCALE GENOMIC DNA]</scope>
    <source>
        <strain evidence="1 2">NA-128</strain>
    </source>
</reference>
<dbReference type="HOGENOM" id="CLU_121886_0_0_11"/>
<dbReference type="Proteomes" id="UP000004705">
    <property type="component" value="Chromosome"/>
</dbReference>
<evidence type="ECO:0008006" key="3">
    <source>
        <dbReference type="Google" id="ProtNLM"/>
    </source>
</evidence>
<evidence type="ECO:0000313" key="2">
    <source>
        <dbReference type="Proteomes" id="UP000004705"/>
    </source>
</evidence>
<keyword evidence="2" id="KW-1185">Reference proteome</keyword>
<accession>H8G643</accession>
<evidence type="ECO:0000313" key="1">
    <source>
        <dbReference type="EMBL" id="EHY87203.1"/>
    </source>
</evidence>
<dbReference type="EMBL" id="CM001466">
    <property type="protein sequence ID" value="EHY87203.1"/>
    <property type="molecule type" value="Genomic_DNA"/>
</dbReference>
<protein>
    <recommendedName>
        <fullName evidence="3">DUF1440 domain-containing protein</fullName>
    </recommendedName>
</protein>
<organism evidence="1 2">
    <name type="scientific">Saccharomonospora azurea NA-128</name>
    <dbReference type="NCBI Taxonomy" id="882081"/>
    <lineage>
        <taxon>Bacteria</taxon>
        <taxon>Bacillati</taxon>
        <taxon>Actinomycetota</taxon>
        <taxon>Actinomycetes</taxon>
        <taxon>Pseudonocardiales</taxon>
        <taxon>Pseudonocardiaceae</taxon>
        <taxon>Saccharomonospora</taxon>
    </lineage>
</organism>
<gene>
    <name evidence="1" type="ORF">SacazDRAFT_00216</name>
</gene>